<gene>
    <name evidence="1" type="ORF">E2C01_046987</name>
</gene>
<accession>A0A5B7G2E6</accession>
<evidence type="ECO:0000313" key="1">
    <source>
        <dbReference type="EMBL" id="MPC53102.1"/>
    </source>
</evidence>
<dbReference type="Proteomes" id="UP000324222">
    <property type="component" value="Unassembled WGS sequence"/>
</dbReference>
<organism evidence="1 2">
    <name type="scientific">Portunus trituberculatus</name>
    <name type="common">Swimming crab</name>
    <name type="synonym">Neptunus trituberculatus</name>
    <dbReference type="NCBI Taxonomy" id="210409"/>
    <lineage>
        <taxon>Eukaryota</taxon>
        <taxon>Metazoa</taxon>
        <taxon>Ecdysozoa</taxon>
        <taxon>Arthropoda</taxon>
        <taxon>Crustacea</taxon>
        <taxon>Multicrustacea</taxon>
        <taxon>Malacostraca</taxon>
        <taxon>Eumalacostraca</taxon>
        <taxon>Eucarida</taxon>
        <taxon>Decapoda</taxon>
        <taxon>Pleocyemata</taxon>
        <taxon>Brachyura</taxon>
        <taxon>Eubrachyura</taxon>
        <taxon>Portunoidea</taxon>
        <taxon>Portunidae</taxon>
        <taxon>Portuninae</taxon>
        <taxon>Portunus</taxon>
    </lineage>
</organism>
<sequence length="105" mass="12066">MKKVKSLTVLYITLCLFSGKFSIICIKIKTRLTIEQRLSISLDSCRVRREEYVKFSSSSWHSDMDITAGINYLSNNVFVKVNRWPAQVGLDSNTLARLLELHVLN</sequence>
<dbReference type="AlphaFoldDB" id="A0A5B7G2E6"/>
<keyword evidence="2" id="KW-1185">Reference proteome</keyword>
<name>A0A5B7G2E6_PORTR</name>
<reference evidence="1 2" key="1">
    <citation type="submission" date="2019-05" db="EMBL/GenBank/DDBJ databases">
        <title>Another draft genome of Portunus trituberculatus and its Hox gene families provides insights of decapod evolution.</title>
        <authorList>
            <person name="Jeong J.-H."/>
            <person name="Song I."/>
            <person name="Kim S."/>
            <person name="Choi T."/>
            <person name="Kim D."/>
            <person name="Ryu S."/>
            <person name="Kim W."/>
        </authorList>
    </citation>
    <scope>NUCLEOTIDE SEQUENCE [LARGE SCALE GENOMIC DNA]</scope>
    <source>
        <tissue evidence="1">Muscle</tissue>
    </source>
</reference>
<proteinExistence type="predicted"/>
<evidence type="ECO:0000313" key="2">
    <source>
        <dbReference type="Proteomes" id="UP000324222"/>
    </source>
</evidence>
<protein>
    <submittedName>
        <fullName evidence="1">Uncharacterized protein</fullName>
    </submittedName>
</protein>
<comment type="caution">
    <text evidence="1">The sequence shown here is derived from an EMBL/GenBank/DDBJ whole genome shotgun (WGS) entry which is preliminary data.</text>
</comment>
<dbReference type="EMBL" id="VSRR010011382">
    <property type="protein sequence ID" value="MPC53102.1"/>
    <property type="molecule type" value="Genomic_DNA"/>
</dbReference>